<gene>
    <name evidence="1" type="ORF">BT63DRAFT_451870</name>
</gene>
<dbReference type="AlphaFoldDB" id="A0A6A6UNF7"/>
<protein>
    <submittedName>
        <fullName evidence="1">Uncharacterized protein</fullName>
    </submittedName>
</protein>
<organism evidence="1 2">
    <name type="scientific">Microthyrium microscopicum</name>
    <dbReference type="NCBI Taxonomy" id="703497"/>
    <lineage>
        <taxon>Eukaryota</taxon>
        <taxon>Fungi</taxon>
        <taxon>Dikarya</taxon>
        <taxon>Ascomycota</taxon>
        <taxon>Pezizomycotina</taxon>
        <taxon>Dothideomycetes</taxon>
        <taxon>Dothideomycetes incertae sedis</taxon>
        <taxon>Microthyriales</taxon>
        <taxon>Microthyriaceae</taxon>
        <taxon>Microthyrium</taxon>
    </lineage>
</organism>
<keyword evidence="2" id="KW-1185">Reference proteome</keyword>
<evidence type="ECO:0000313" key="1">
    <source>
        <dbReference type="EMBL" id="KAF2673815.1"/>
    </source>
</evidence>
<evidence type="ECO:0000313" key="2">
    <source>
        <dbReference type="Proteomes" id="UP000799302"/>
    </source>
</evidence>
<dbReference type="Proteomes" id="UP000799302">
    <property type="component" value="Unassembled WGS sequence"/>
</dbReference>
<reference evidence="1" key="1">
    <citation type="journal article" date="2020" name="Stud. Mycol.">
        <title>101 Dothideomycetes genomes: a test case for predicting lifestyles and emergence of pathogens.</title>
        <authorList>
            <person name="Haridas S."/>
            <person name="Albert R."/>
            <person name="Binder M."/>
            <person name="Bloem J."/>
            <person name="Labutti K."/>
            <person name="Salamov A."/>
            <person name="Andreopoulos B."/>
            <person name="Baker S."/>
            <person name="Barry K."/>
            <person name="Bills G."/>
            <person name="Bluhm B."/>
            <person name="Cannon C."/>
            <person name="Castanera R."/>
            <person name="Culley D."/>
            <person name="Daum C."/>
            <person name="Ezra D."/>
            <person name="Gonzalez J."/>
            <person name="Henrissat B."/>
            <person name="Kuo A."/>
            <person name="Liang C."/>
            <person name="Lipzen A."/>
            <person name="Lutzoni F."/>
            <person name="Magnuson J."/>
            <person name="Mondo S."/>
            <person name="Nolan M."/>
            <person name="Ohm R."/>
            <person name="Pangilinan J."/>
            <person name="Park H.-J."/>
            <person name="Ramirez L."/>
            <person name="Alfaro M."/>
            <person name="Sun H."/>
            <person name="Tritt A."/>
            <person name="Yoshinaga Y."/>
            <person name="Zwiers L.-H."/>
            <person name="Turgeon B."/>
            <person name="Goodwin S."/>
            <person name="Spatafora J."/>
            <person name="Crous P."/>
            <person name="Grigoriev I."/>
        </authorList>
    </citation>
    <scope>NUCLEOTIDE SEQUENCE</scope>
    <source>
        <strain evidence="1">CBS 115976</strain>
    </source>
</reference>
<sequence length="388" mass="44544">MSGLQVLPFRWNTPNEHLKTLNRGNLFIRLPAEIWELVADHLDETDKASLTISTAATLRAFRYTPIHAVRWIDGPLVVLEGFRRLYRRGWFCDHPFCRVYHTGTIPRVQRSTGWLISAVFSHWPRPCTCHGHARTIEMPDGPWGCDVAQMIMKRIEFGPAYGNILGVNVENEAVVKYNETHLRSPKSIGAVQYNLAREGECQPAHYSREARIVDGKLLVKSQLFLVIPYWLRRVDTRTLENEWDERYPVTGRYSILIKNRCLHWDDPTQAERKALLCHLITGWKLSGSIQDVWQSRGCPYCPTEMSEAIVHSSELDRSKWNLAFTNYVRSTAGYVMVSTCYRDFGNGMPTSKEWKALTTNATTWDDGFDEGYTGEAQVGARFEGGRRL</sequence>
<name>A0A6A6UNF7_9PEZI</name>
<accession>A0A6A6UNF7</accession>
<dbReference type="EMBL" id="MU004231">
    <property type="protein sequence ID" value="KAF2673815.1"/>
    <property type="molecule type" value="Genomic_DNA"/>
</dbReference>
<proteinExistence type="predicted"/>